<name>A0A0B8T1W0_9SPHI</name>
<dbReference type="PATRIC" id="fig|1229276.3.peg.1813"/>
<dbReference type="PANTHER" id="PTHR11941">
    <property type="entry name" value="ENOYL-COA HYDRATASE-RELATED"/>
    <property type="match status" value="1"/>
</dbReference>
<organism evidence="3 4">
    <name type="scientific">Sphingobacterium deserti</name>
    <dbReference type="NCBI Taxonomy" id="1229276"/>
    <lineage>
        <taxon>Bacteria</taxon>
        <taxon>Pseudomonadati</taxon>
        <taxon>Bacteroidota</taxon>
        <taxon>Sphingobacteriia</taxon>
        <taxon>Sphingobacteriales</taxon>
        <taxon>Sphingobacteriaceae</taxon>
        <taxon>Sphingobacterium</taxon>
    </lineage>
</organism>
<reference evidence="4" key="1">
    <citation type="submission" date="2014-04" db="EMBL/GenBank/DDBJ databases">
        <title>Whole-Genome optical mapping and complete genome sequence of Sphingobacterium deserti sp. nov., a new spaces isolated from desert in the west of China.</title>
        <authorList>
            <person name="Teng C."/>
            <person name="Zhou Z."/>
            <person name="Li X."/>
            <person name="Chen M."/>
            <person name="Lin M."/>
            <person name="Wang L."/>
            <person name="Su S."/>
            <person name="Zhang C."/>
            <person name="Zhang W."/>
        </authorList>
    </citation>
    <scope>NUCLEOTIDE SEQUENCE [LARGE SCALE GENOMIC DNA]</scope>
    <source>
        <strain evidence="4">ACCC05744</strain>
    </source>
</reference>
<dbReference type="GO" id="GO:0016853">
    <property type="term" value="F:isomerase activity"/>
    <property type="evidence" value="ECO:0007669"/>
    <property type="project" value="UniProtKB-KW"/>
</dbReference>
<dbReference type="EMBL" id="JJMU01000024">
    <property type="protein sequence ID" value="KGE14731.1"/>
    <property type="molecule type" value="Genomic_DNA"/>
</dbReference>
<dbReference type="PROSITE" id="PS00166">
    <property type="entry name" value="ENOYL_COA_HYDRATASE"/>
    <property type="match status" value="1"/>
</dbReference>
<dbReference type="STRING" id="1229276.DI53_1760"/>
<evidence type="ECO:0000256" key="2">
    <source>
        <dbReference type="RuleBase" id="RU003707"/>
    </source>
</evidence>
<keyword evidence="3" id="KW-0413">Isomerase</keyword>
<keyword evidence="4" id="KW-1185">Reference proteome</keyword>
<dbReference type="PANTHER" id="PTHR11941:SF45">
    <property type="entry name" value="ENOYL-COA DELTA ISOMERASE 1, MITOCHONDRIAL"/>
    <property type="match status" value="1"/>
</dbReference>
<accession>A0A0B8T1W0</accession>
<protein>
    <submittedName>
        <fullName evidence="3">Enoyl-CoA hydratase/isomerase</fullName>
    </submittedName>
</protein>
<reference evidence="3 4" key="2">
    <citation type="journal article" date="2015" name="PLoS ONE">
        <title>Whole-Genome Optical Mapping and Finished Genome Sequence of Sphingobacterium deserti sp. nov., a New Species Isolated from the Western Desert of China.</title>
        <authorList>
            <person name="Teng C."/>
            <person name="Zhou Z."/>
            <person name="Molnar I."/>
            <person name="Li X."/>
            <person name="Tang R."/>
            <person name="Chen M."/>
            <person name="Wang L."/>
            <person name="Su S."/>
            <person name="Zhang W."/>
            <person name="Lin M."/>
        </authorList>
    </citation>
    <scope>NUCLEOTIDE SEQUENCE [LARGE SCALE GENOMIC DNA]</scope>
    <source>
        <strain evidence="4">ACCC05744</strain>
    </source>
</reference>
<dbReference type="Pfam" id="PF00378">
    <property type="entry name" value="ECH_1"/>
    <property type="match status" value="1"/>
</dbReference>
<comment type="caution">
    <text evidence="3">The sequence shown here is derived from an EMBL/GenBank/DDBJ whole genome shotgun (WGS) entry which is preliminary data.</text>
</comment>
<dbReference type="eggNOG" id="COG1024">
    <property type="taxonomic scope" value="Bacteria"/>
</dbReference>
<comment type="similarity">
    <text evidence="1 2">Belongs to the enoyl-CoA hydratase/isomerase family.</text>
</comment>
<dbReference type="InterPro" id="IPR018376">
    <property type="entry name" value="Enoyl-CoA_hyd/isom_CS"/>
</dbReference>
<evidence type="ECO:0000313" key="4">
    <source>
        <dbReference type="Proteomes" id="UP000031802"/>
    </source>
</evidence>
<gene>
    <name evidence="3" type="ORF">DI53_1760</name>
</gene>
<dbReference type="InterPro" id="IPR029045">
    <property type="entry name" value="ClpP/crotonase-like_dom_sf"/>
</dbReference>
<dbReference type="Proteomes" id="UP000031802">
    <property type="component" value="Unassembled WGS sequence"/>
</dbReference>
<evidence type="ECO:0000313" key="3">
    <source>
        <dbReference type="EMBL" id="KGE14731.1"/>
    </source>
</evidence>
<dbReference type="AlphaFoldDB" id="A0A0B8T1W0"/>
<dbReference type="Gene3D" id="3.90.226.10">
    <property type="entry name" value="2-enoyl-CoA Hydratase, Chain A, domain 1"/>
    <property type="match status" value="1"/>
</dbReference>
<sequence>MAEFIKTQITDHIAYIGLDRGKSNAMHLEMLQELHAELLTHQKNPAIEALVLHGKEGFFSSGLDLITLYGYDEQTMLRFWEAFMDVIYGLSSFPKPVIASITGHSPAGGCVLALCCDYRIMAEGDYVIGLNEVPVGIVVPHSIFALYSFWIGQPTAYKNLLEGKLLSPAEAHDIGLIDEITSADRIHTLATRKAKSWTQFDRSAWGETKINLRQELLQKVKENKTEAIQQVLEQWWRPSTRQILKTIIDNLTKNRG</sequence>
<dbReference type="SUPFAM" id="SSF52096">
    <property type="entry name" value="ClpP/crotonase"/>
    <property type="match status" value="1"/>
</dbReference>
<dbReference type="GO" id="GO:0006635">
    <property type="term" value="P:fatty acid beta-oxidation"/>
    <property type="evidence" value="ECO:0007669"/>
    <property type="project" value="TreeGrafter"/>
</dbReference>
<evidence type="ECO:0000256" key="1">
    <source>
        <dbReference type="ARBA" id="ARBA00005254"/>
    </source>
</evidence>
<dbReference type="RefSeq" id="WP_037497653.1">
    <property type="nucleotide sequence ID" value="NZ_JJMU01000024.1"/>
</dbReference>
<dbReference type="CDD" id="cd06558">
    <property type="entry name" value="crotonase-like"/>
    <property type="match status" value="1"/>
</dbReference>
<dbReference type="InterPro" id="IPR001753">
    <property type="entry name" value="Enoyl-CoA_hydra/iso"/>
</dbReference>
<dbReference type="OrthoDB" id="9807606at2"/>
<proteinExistence type="inferred from homology"/>